<proteinExistence type="predicted"/>
<dbReference type="Proteomes" id="UP000232631">
    <property type="component" value="Chromosome"/>
</dbReference>
<name>A0A2H4VS71_9EURY</name>
<evidence type="ECO:0000313" key="2">
    <source>
        <dbReference type="Proteomes" id="UP000232631"/>
    </source>
</evidence>
<organism evidence="1 2">
    <name type="scientific">Methanobacterium subterraneum</name>
    <dbReference type="NCBI Taxonomy" id="59277"/>
    <lineage>
        <taxon>Archaea</taxon>
        <taxon>Methanobacteriati</taxon>
        <taxon>Methanobacteriota</taxon>
        <taxon>Methanomada group</taxon>
        <taxon>Methanobacteria</taxon>
        <taxon>Methanobacteriales</taxon>
        <taxon>Methanobacteriaceae</taxon>
        <taxon>Methanobacterium</taxon>
    </lineage>
</organism>
<dbReference type="RefSeq" id="WP_100909468.1">
    <property type="nucleotide sequence ID" value="NZ_CP017768.1"/>
</dbReference>
<reference evidence="1 2" key="1">
    <citation type="submission" date="2016-10" db="EMBL/GenBank/DDBJ databases">
        <title>Comparative genomics between deep and shallow subseafloor isolates.</title>
        <authorList>
            <person name="Ishii S."/>
            <person name="Miller J.R."/>
            <person name="Sutton G."/>
            <person name="Suzuki S."/>
            <person name="Methe B."/>
            <person name="Inagaki F."/>
            <person name="Imachi H."/>
        </authorList>
    </citation>
    <scope>NUCLEOTIDE SEQUENCE [LARGE SCALE GENOMIC DNA]</scope>
    <source>
        <strain evidence="1 2">A8p</strain>
    </source>
</reference>
<protein>
    <submittedName>
        <fullName evidence="1">Uncharacterized protein</fullName>
    </submittedName>
</protein>
<evidence type="ECO:0000313" key="1">
    <source>
        <dbReference type="EMBL" id="AUB60880.1"/>
    </source>
</evidence>
<dbReference type="KEGG" id="msub:BK009_09475"/>
<dbReference type="EMBL" id="CP017768">
    <property type="protein sequence ID" value="AUB60880.1"/>
    <property type="molecule type" value="Genomic_DNA"/>
</dbReference>
<sequence length="916" mass="105863">MKDKTSGHYHKLGVQNIIKRFSTYNAASKAGVFDNKGWYKYGDDKRRLINLLDDEDYQYLVNKFDKRLLGTLNYFRPSVFQEWQQKPWDVAESLGGLEDTMYYMLSIDLDLANDYTVNDVKALEALETAARFISDDLRKVINDKFLILFSGNGIYFHLHPEFVASGETNDAACESRATELQNILDAFNLYIQTLERKLFQECPEVHGLVKVDAINNRKRVFKLPLTTHKDLPYLVYPIGFRNIQIRLKTLPLSDDEIQEAAKSINIFFDKIPSLEEHKQLGTLLSTYNKPKEVNSKSKSKEVHDVPPVPIPIDIIKEEQICSKIFSHASWPKGNTRRVAFITTVLRRSGWDKRSTKRFVKKTAINWKVGALDHVIDSWLDFDPPNIETIYNIGSDYPEMTMGDLRDYFPLKPDYSHVMDEIFRLARNKGFQVPEIELKDENNECRDIKLKYGTEHLFGFNDLETATSLFGMEYKIAFKVLWYTLASFRIAISRIKAGRIELDGRISPLFVLPAGRGKNQIKTVIKKTIEGLHCDYGEPTSLHAEQLVGKTVKNSKTGEFYHNRGYLNDDYVVIDEAYQLLTSSDLKYAEARKYIRVALDPYPNNTVHKRTTEYGREGALEFNPHCPISLFVQPIRFENEILVLEGDIRRFTIAYPLIQSSNVSETLRRRIFDESDNKAALDSFITLMSSLEPIESFQFSEDAKKSLEHLSNDLYKQGVSYSHKIACLNESIIYTSQNTLVKFSAIQAFQHGRSTVERIDIILAYMDLFEIMEHTYKFIEAKIPGSLDYGEGWNGAVQNDQQLLKWLHANGANSKENAIPKQQYIDKIKELFGIEKRQAESVYKKHFEVDGWIGKTKKQKKVFVWLKFQPDECNNCTVQSDFEFEYESYIQCYEQLLIEEAQKELHTANITIKEEAG</sequence>
<gene>
    <name evidence="1" type="ORF">BK009_09475</name>
</gene>
<dbReference type="AlphaFoldDB" id="A0A2H4VS71"/>
<keyword evidence="2" id="KW-1185">Reference proteome</keyword>
<dbReference type="GeneID" id="35126723"/>
<accession>A0A2H4VS71</accession>